<keyword evidence="5 6" id="KW-0472">Membrane</keyword>
<accession>A0A803TA38</accession>
<evidence type="ECO:0000256" key="6">
    <source>
        <dbReference type="SAM" id="Phobius"/>
    </source>
</evidence>
<comment type="subcellular location">
    <subcellularLocation>
        <location evidence="1">Membrane</location>
        <topology evidence="1">Single-pass membrane protein</topology>
    </subcellularLocation>
</comment>
<evidence type="ECO:0000256" key="2">
    <source>
        <dbReference type="ARBA" id="ARBA00007363"/>
    </source>
</evidence>
<reference evidence="7" key="1">
    <citation type="submission" date="2009-12" db="EMBL/GenBank/DDBJ databases">
        <title>The Genome Sequence of Anolis carolinensis (Green Anole Lizard).</title>
        <authorList>
            <consortium name="The Genome Sequencing Platform"/>
            <person name="Di Palma F."/>
            <person name="Alfoldi J."/>
            <person name="Heiman D."/>
            <person name="Young S."/>
            <person name="Grabherr M."/>
            <person name="Johnson J."/>
            <person name="Lander E.S."/>
            <person name="Lindblad-Toh K."/>
        </authorList>
    </citation>
    <scope>NUCLEOTIDE SEQUENCE [LARGE SCALE GENOMIC DNA]</scope>
    <source>
        <strain evidence="7">JBL SC #1</strain>
    </source>
</reference>
<comment type="similarity">
    <text evidence="2">Belongs to the UPF0389 family.</text>
</comment>
<organism evidence="7 8">
    <name type="scientific">Anolis carolinensis</name>
    <name type="common">Green anole</name>
    <name type="synonym">American chameleon</name>
    <dbReference type="NCBI Taxonomy" id="28377"/>
    <lineage>
        <taxon>Eukaryota</taxon>
        <taxon>Metazoa</taxon>
        <taxon>Chordata</taxon>
        <taxon>Craniata</taxon>
        <taxon>Vertebrata</taxon>
        <taxon>Euteleostomi</taxon>
        <taxon>Lepidosauria</taxon>
        <taxon>Squamata</taxon>
        <taxon>Bifurcata</taxon>
        <taxon>Unidentata</taxon>
        <taxon>Episquamata</taxon>
        <taxon>Toxicofera</taxon>
        <taxon>Iguania</taxon>
        <taxon>Dactyloidae</taxon>
        <taxon>Anolis</taxon>
    </lineage>
</organism>
<evidence type="ECO:0000256" key="5">
    <source>
        <dbReference type="ARBA" id="ARBA00023136"/>
    </source>
</evidence>
<dbReference type="Ensembl" id="ENSACAT00000041226.1">
    <property type="protein sequence ID" value="ENSACAP00000032078.1"/>
    <property type="gene ID" value="ENSACAG00000036254.1"/>
</dbReference>
<dbReference type="GO" id="GO:0090200">
    <property type="term" value="P:positive regulation of release of cytochrome c from mitochondria"/>
    <property type="evidence" value="ECO:0000318"/>
    <property type="project" value="GO_Central"/>
</dbReference>
<proteinExistence type="inferred from homology"/>
<dbReference type="GO" id="GO:0016020">
    <property type="term" value="C:membrane"/>
    <property type="evidence" value="ECO:0007669"/>
    <property type="project" value="UniProtKB-SubCell"/>
</dbReference>
<keyword evidence="3 6" id="KW-0812">Transmembrane</keyword>
<reference evidence="7" key="2">
    <citation type="submission" date="2025-08" db="UniProtKB">
        <authorList>
            <consortium name="Ensembl"/>
        </authorList>
    </citation>
    <scope>IDENTIFICATION</scope>
</reference>
<evidence type="ECO:0000313" key="7">
    <source>
        <dbReference type="Ensembl" id="ENSACAP00000032078.1"/>
    </source>
</evidence>
<dbReference type="PANTHER" id="PTHR13674">
    <property type="entry name" value="GROWTH AND TRANSFORMATION-DEPENDENT PROTEIN"/>
    <property type="match status" value="1"/>
</dbReference>
<protein>
    <recommendedName>
        <fullName evidence="9">Family with sequence similarity 162 member A</fullName>
    </recommendedName>
</protein>
<dbReference type="Pfam" id="PF06388">
    <property type="entry name" value="DUF1075"/>
    <property type="match status" value="1"/>
</dbReference>
<name>A0A803TA38_ANOCA</name>
<dbReference type="InParanoid" id="A0A803TA38"/>
<dbReference type="PANTHER" id="PTHR13674:SF6">
    <property type="entry name" value="PROTEIN FAM162B"/>
    <property type="match status" value="1"/>
</dbReference>
<reference evidence="7" key="3">
    <citation type="submission" date="2025-09" db="UniProtKB">
        <authorList>
            <consortium name="Ensembl"/>
        </authorList>
    </citation>
    <scope>IDENTIFICATION</scope>
</reference>
<evidence type="ECO:0000256" key="1">
    <source>
        <dbReference type="ARBA" id="ARBA00004167"/>
    </source>
</evidence>
<sequence>MCLSAFMAWKTNHAQGRVHEAKSYERRHWDEAHQRQASSLPLLIELSIFQHGSTGRSPFRNEKRPTDKKILLWTKRFRREEDIPPLLSVEVLKTAHNQLRIQICYLMIALTLLGCVTMVISGKLAAKREDTLLKINTEKKAMWRMERQKEQERMEGSKE</sequence>
<keyword evidence="4 6" id="KW-1133">Transmembrane helix</keyword>
<dbReference type="Proteomes" id="UP000001646">
    <property type="component" value="Unplaced"/>
</dbReference>
<dbReference type="InterPro" id="IPR009432">
    <property type="entry name" value="DUF1075"/>
</dbReference>
<dbReference type="GO" id="GO:0051402">
    <property type="term" value="P:neuron apoptotic process"/>
    <property type="evidence" value="ECO:0000318"/>
    <property type="project" value="GO_Central"/>
</dbReference>
<dbReference type="GO" id="GO:0071456">
    <property type="term" value="P:cellular response to hypoxia"/>
    <property type="evidence" value="ECO:0000318"/>
    <property type="project" value="GO_Central"/>
</dbReference>
<evidence type="ECO:0000256" key="3">
    <source>
        <dbReference type="ARBA" id="ARBA00022692"/>
    </source>
</evidence>
<dbReference type="GO" id="GO:0005739">
    <property type="term" value="C:mitochondrion"/>
    <property type="evidence" value="ECO:0000318"/>
    <property type="project" value="GO_Central"/>
</dbReference>
<evidence type="ECO:0008006" key="9">
    <source>
        <dbReference type="Google" id="ProtNLM"/>
    </source>
</evidence>
<feature type="transmembrane region" description="Helical" evidence="6">
    <location>
        <begin position="105"/>
        <end position="126"/>
    </location>
</feature>
<dbReference type="GeneTree" id="ENSGT00640000091497"/>
<evidence type="ECO:0000313" key="8">
    <source>
        <dbReference type="Proteomes" id="UP000001646"/>
    </source>
</evidence>
<dbReference type="AlphaFoldDB" id="A0A803TA38"/>
<keyword evidence="8" id="KW-1185">Reference proteome</keyword>
<evidence type="ECO:0000256" key="4">
    <source>
        <dbReference type="ARBA" id="ARBA00022989"/>
    </source>
</evidence>